<evidence type="ECO:0000313" key="1">
    <source>
        <dbReference type="EMBL" id="MFD1545076.1"/>
    </source>
</evidence>
<dbReference type="Proteomes" id="UP001597097">
    <property type="component" value="Unassembled WGS sequence"/>
</dbReference>
<organism evidence="1 2">
    <name type="scientific">Nonomuraea guangzhouensis</name>
    <dbReference type="NCBI Taxonomy" id="1291555"/>
    <lineage>
        <taxon>Bacteria</taxon>
        <taxon>Bacillati</taxon>
        <taxon>Actinomycetota</taxon>
        <taxon>Actinomycetes</taxon>
        <taxon>Streptosporangiales</taxon>
        <taxon>Streptosporangiaceae</taxon>
        <taxon>Nonomuraea</taxon>
    </lineage>
</organism>
<reference evidence="2" key="1">
    <citation type="journal article" date="2019" name="Int. J. Syst. Evol. Microbiol.">
        <title>The Global Catalogue of Microorganisms (GCM) 10K type strain sequencing project: providing services to taxonomists for standard genome sequencing and annotation.</title>
        <authorList>
            <consortium name="The Broad Institute Genomics Platform"/>
            <consortium name="The Broad Institute Genome Sequencing Center for Infectious Disease"/>
            <person name="Wu L."/>
            <person name="Ma J."/>
        </authorList>
    </citation>
    <scope>NUCLEOTIDE SEQUENCE [LARGE SCALE GENOMIC DNA]</scope>
    <source>
        <strain evidence="2">CGMCC 1.15399</strain>
    </source>
</reference>
<evidence type="ECO:0008006" key="3">
    <source>
        <dbReference type="Google" id="ProtNLM"/>
    </source>
</evidence>
<name>A0ABW4GQF6_9ACTN</name>
<sequence length="832" mass="91033">MEALTGWLATPTWEESARFLAGHPILLTDAGELALAREIPRETEPTSLTGLEEHAMLLQQARRHGVEATFTEWARRREEITQASALEESATARYGAGDATALDELVQARARISELMVDIRSRHQAALVEEAHALCERHRLTRHDDDLGRAVECLRSAFRPPMTASPKWVTVVTDVVGLLAHRGSIAALDLAQTLVSRALNVTAPDSAAVPTLLSLSGRVLRIRWECGGTRNDLGHAVSLLDRAVDTDRAAAFHHLPRSLENLAIVLLERYREYREKPDLDRSVALLSELEDLLPRRSPQRSTVLTNLAGALLLRADAGSVDEERADDLDRAFELTGEVLASLPPGSPAAATVHGTLANAWLSRYDTGHELIQLDRAVEHGERAVAAAVPGSRDRPAHLVSLARALLKRARRLANNEDYDRAVSLYRTATEETFPQSPSFKERRSGFGTALLTRYLHSGAEQDLHEAMSQLTEIPATEATAPSVRDTELLYDAGNGQWIRYRRTRDLSCLERAIALLEMAAADISADSVHRAQCVNSLAGVLTEHFIRTRDVSSLRDAVAYFREAMDGADSSSERLDYVANLGNALRLLSGATPDGEGLDEAVTLLRSALGLVPEYAAQRGPLLTNLAAALIVAGGQAELEEAELHLRAALELTATGSPDRPVQLANLGRVLIRLHGHTGQQHHLDEGVQVLRHACQLGLKADPDVTLGVCRPWGGWAEHRGEHAEAAEAFSWGMRAAHQLFQAQLLRSHRENWLGSTADVHVRAAWNHLARSPQHRGDAVLALERGRALLLSESLRFRDSALDALAEGPHRDLAERFGRAVARVAELSALDR</sequence>
<keyword evidence="2" id="KW-1185">Reference proteome</keyword>
<dbReference type="EMBL" id="JBHUCM010000045">
    <property type="protein sequence ID" value="MFD1545076.1"/>
    <property type="molecule type" value="Genomic_DNA"/>
</dbReference>
<evidence type="ECO:0000313" key="2">
    <source>
        <dbReference type="Proteomes" id="UP001597097"/>
    </source>
</evidence>
<protein>
    <recommendedName>
        <fullName evidence="3">Tetratricopeptide repeat protein</fullName>
    </recommendedName>
</protein>
<dbReference type="RefSeq" id="WP_219529029.1">
    <property type="nucleotide sequence ID" value="NZ_JAHKRM010000005.1"/>
</dbReference>
<proteinExistence type="predicted"/>
<gene>
    <name evidence="1" type="ORF">ACFSJ0_49105</name>
</gene>
<comment type="caution">
    <text evidence="1">The sequence shown here is derived from an EMBL/GenBank/DDBJ whole genome shotgun (WGS) entry which is preliminary data.</text>
</comment>
<accession>A0ABW4GQF6</accession>